<dbReference type="Proteomes" id="UP000318582">
    <property type="component" value="Unassembled WGS sequence"/>
</dbReference>
<dbReference type="EMBL" id="QEAQ01000020">
    <property type="protein sequence ID" value="TPX59929.1"/>
    <property type="molecule type" value="Genomic_DNA"/>
</dbReference>
<organism evidence="3 4">
    <name type="scientific">Powellomyces hirtus</name>
    <dbReference type="NCBI Taxonomy" id="109895"/>
    <lineage>
        <taxon>Eukaryota</taxon>
        <taxon>Fungi</taxon>
        <taxon>Fungi incertae sedis</taxon>
        <taxon>Chytridiomycota</taxon>
        <taxon>Chytridiomycota incertae sedis</taxon>
        <taxon>Chytridiomycetes</taxon>
        <taxon>Spizellomycetales</taxon>
        <taxon>Powellomycetaceae</taxon>
        <taxon>Powellomyces</taxon>
    </lineage>
</organism>
<dbReference type="GO" id="GO:0036159">
    <property type="term" value="P:inner dynein arm assembly"/>
    <property type="evidence" value="ECO:0007669"/>
    <property type="project" value="TreeGrafter"/>
</dbReference>
<protein>
    <recommendedName>
        <fullName evidence="5">TOG domain-containing protein</fullName>
    </recommendedName>
</protein>
<feature type="domain" description="Dynein axonemal assembly factor 5 HEAT-repeat" evidence="1">
    <location>
        <begin position="332"/>
        <end position="491"/>
    </location>
</feature>
<dbReference type="GO" id="GO:0005737">
    <property type="term" value="C:cytoplasm"/>
    <property type="evidence" value="ECO:0007669"/>
    <property type="project" value="TreeGrafter"/>
</dbReference>
<dbReference type="Pfam" id="PF24573">
    <property type="entry name" value="HEAT_DAAF5"/>
    <property type="match status" value="1"/>
</dbReference>
<keyword evidence="4" id="KW-1185">Reference proteome</keyword>
<dbReference type="GO" id="GO:0003341">
    <property type="term" value="P:cilium movement"/>
    <property type="evidence" value="ECO:0007669"/>
    <property type="project" value="TreeGrafter"/>
</dbReference>
<dbReference type="Pfam" id="PF25757">
    <property type="entry name" value="TPR_DNAAF5"/>
    <property type="match status" value="1"/>
</dbReference>
<evidence type="ECO:0000259" key="1">
    <source>
        <dbReference type="Pfam" id="PF24573"/>
    </source>
</evidence>
<dbReference type="SUPFAM" id="SSF48371">
    <property type="entry name" value="ARM repeat"/>
    <property type="match status" value="1"/>
</dbReference>
<dbReference type="PANTHER" id="PTHR16216:SF2">
    <property type="entry name" value="DYNEIN AXONEMAL ASSEMBLY FACTOR 5"/>
    <property type="match status" value="1"/>
</dbReference>
<dbReference type="InterPro" id="IPR052623">
    <property type="entry name" value="DAAF5"/>
</dbReference>
<feature type="domain" description="Dynein axonemal assembly factor 5 TPR repeats" evidence="2">
    <location>
        <begin position="42"/>
        <end position="322"/>
    </location>
</feature>
<evidence type="ECO:0000259" key="2">
    <source>
        <dbReference type="Pfam" id="PF25757"/>
    </source>
</evidence>
<comment type="caution">
    <text evidence="3">The sequence shown here is derived from an EMBL/GenBank/DDBJ whole genome shotgun (WGS) entry which is preliminary data.</text>
</comment>
<evidence type="ECO:0008006" key="5">
    <source>
        <dbReference type="Google" id="ProtNLM"/>
    </source>
</evidence>
<accession>A0A507E794</accession>
<dbReference type="PANTHER" id="PTHR16216">
    <property type="entry name" value="DYNEIN ASSEMBLY FACTOR 5, AXONEMAL"/>
    <property type="match status" value="1"/>
</dbReference>
<dbReference type="Gene3D" id="1.25.10.10">
    <property type="entry name" value="Leucine-rich Repeat Variant"/>
    <property type="match status" value="3"/>
</dbReference>
<dbReference type="AlphaFoldDB" id="A0A507E794"/>
<dbReference type="GO" id="GO:0036158">
    <property type="term" value="P:outer dynein arm assembly"/>
    <property type="evidence" value="ECO:0007669"/>
    <property type="project" value="TreeGrafter"/>
</dbReference>
<dbReference type="STRING" id="109895.A0A507E794"/>
<dbReference type="InterPro" id="IPR056497">
    <property type="entry name" value="HEAT_DAAF5"/>
</dbReference>
<evidence type="ECO:0000313" key="3">
    <source>
        <dbReference type="EMBL" id="TPX59929.1"/>
    </source>
</evidence>
<dbReference type="InterPro" id="IPR057978">
    <property type="entry name" value="TPR_DAAF5"/>
</dbReference>
<reference evidence="3 4" key="1">
    <citation type="journal article" date="2019" name="Sci. Rep.">
        <title>Comparative genomics of chytrid fungi reveal insights into the obligate biotrophic and pathogenic lifestyle of Synchytrium endobioticum.</title>
        <authorList>
            <person name="van de Vossenberg B.T.L.H."/>
            <person name="Warris S."/>
            <person name="Nguyen H.D.T."/>
            <person name="van Gent-Pelzer M.P.E."/>
            <person name="Joly D.L."/>
            <person name="van de Geest H.C."/>
            <person name="Bonants P.J.M."/>
            <person name="Smith D.S."/>
            <person name="Levesque C.A."/>
            <person name="van der Lee T.A.J."/>
        </authorList>
    </citation>
    <scope>NUCLEOTIDE SEQUENCE [LARGE SCALE GENOMIC DNA]</scope>
    <source>
        <strain evidence="3 4">CBS 809.83</strain>
    </source>
</reference>
<evidence type="ECO:0000313" key="4">
    <source>
        <dbReference type="Proteomes" id="UP000318582"/>
    </source>
</evidence>
<dbReference type="InterPro" id="IPR011989">
    <property type="entry name" value="ARM-like"/>
</dbReference>
<gene>
    <name evidence="3" type="ORF">PhCBS80983_g02161</name>
</gene>
<name>A0A507E794_9FUNG</name>
<dbReference type="InterPro" id="IPR016024">
    <property type="entry name" value="ARM-type_fold"/>
</dbReference>
<proteinExistence type="predicted"/>
<sequence length="908" mass="100837">MGGSVTELSTHGGDSLSPESQQLYEDVIQALQRDVNILSEQTSDRLSKRRSLDHIKKEIFAKNLAKDRVVLRHVFQVLYKPLLRCIADSVENCRENSIGIIVNFAESMDDVTPFLQYIVPAIVARLDQPEIVEPAEEIRLALIQALSCLIRLSESTYSPFVEETVKVLQKTFQDPFPDVKKESCKVVMELAKHCSRALAYHGAVVAKAIIPALQHRHSTVRCLGIQAIRDAIIVDASALEDILVPLRQLTLDKSQVVRECLYSTAGDWLLKLPDRWSLGYKILPLLLAGLTDDIPKSITICEQYMDNVGKLYEEEWNDRLKDEMDYAEDGSGGCRHFARENTQKMVNQMLEGMADWNVEVRIKSTQILTTFIRYGEDKITGYTGVILPALYKALAGDEAAVAAKASNVAELIGQYVKPAVYLEVITPALIAGGGGSTQHRLGCLRTLAGILHGTPASRLANIFLQRLTHSLHDRELMNNENTGILAEVAGVAAELARLLWAAVVPGGQASQEVSDETRQTGFELFVVLAHLHSVNQSDGVPESAMLKQRCSEAFSIMAVAHGFSSMEDLYGFYFDSLLERLLATEEKWTRYSPELRLLKTLMSLAGAVLGQRLDVIVPLFARMSAIENDVEVREMVLDVLLPLLCSRPTPLNSTSKLPEHGLAILTNIILINGVWRPGRKFATLRGKTIKTLLAMLDSAHSTENCIGLLHIKDLSGIWESHLLNLLISTLEDDDVGVRKDTLSVIDCLLSSMDFDANTFKKLYPELLKRLDDADDDVRLSTARVWKRFFEATHSWQMRMGPYQSAAGSATTVLVDETGHIVQDSQGNSVLLEGRLDDVHWTAMIKGLTIHMDDTNAELQQAVFTSLQASVALASPDLLREHFTMARGRHRSPRFLDALLSQIPKPVST</sequence>
<dbReference type="GO" id="GO:0045505">
    <property type="term" value="F:dynein intermediate chain binding"/>
    <property type="evidence" value="ECO:0007669"/>
    <property type="project" value="TreeGrafter"/>
</dbReference>